<feature type="compositionally biased region" description="Low complexity" evidence="1">
    <location>
        <begin position="98"/>
        <end position="114"/>
    </location>
</feature>
<protein>
    <recommendedName>
        <fullName evidence="2">DUF3152 domain-containing protein</fullName>
    </recommendedName>
</protein>
<sequence length="313" mass="31270">MYARRRRAVVLLLLLLALLAVGLGRLLRDDADAAGAGAGAGMGSGARAGDGAEPGPAGPVSAAPPSTVSAGPAGATPGGAPPSETVPGSSGGPGGAGSSPAAPAADPARAVPPDAADRALREAAAPAVPGRFTLAGGYGPVLGSTGTLRRFKVAVEERLAPGDGGDFARAVDRILGDPRSWTAGRQARLQRVPAGTAAEFTVYLASAATSERMCAGGGLRTDGFTSCRLPGQVIINEDRWGSAVPGYGAPLTVYRAYAVNHEVGHQLGYGHESCPGAGRPAPVMMQQTYGLNGCVANAWPYPRGERYAGDPVA</sequence>
<reference evidence="3" key="1">
    <citation type="submission" date="2021-01" db="EMBL/GenBank/DDBJ databases">
        <title>Whole genome shotgun sequence of Actinoplanes nipponensis NBRC 14063.</title>
        <authorList>
            <person name="Komaki H."/>
            <person name="Tamura T."/>
        </authorList>
    </citation>
    <scope>NUCLEOTIDE SEQUENCE</scope>
    <source>
        <strain evidence="3">NBRC 14063</strain>
    </source>
</reference>
<evidence type="ECO:0000313" key="4">
    <source>
        <dbReference type="Proteomes" id="UP000647172"/>
    </source>
</evidence>
<organism evidence="3 4">
    <name type="scientific">Actinoplanes nipponensis</name>
    <dbReference type="NCBI Taxonomy" id="135950"/>
    <lineage>
        <taxon>Bacteria</taxon>
        <taxon>Bacillati</taxon>
        <taxon>Actinomycetota</taxon>
        <taxon>Actinomycetes</taxon>
        <taxon>Micromonosporales</taxon>
        <taxon>Micromonosporaceae</taxon>
        <taxon>Actinoplanes</taxon>
    </lineage>
</organism>
<feature type="region of interest" description="Disordered" evidence="1">
    <location>
        <begin position="36"/>
        <end position="122"/>
    </location>
</feature>
<dbReference type="EMBL" id="BOMQ01000074">
    <property type="protein sequence ID" value="GIE52708.1"/>
    <property type="molecule type" value="Genomic_DNA"/>
</dbReference>
<feature type="domain" description="DUF3152" evidence="2">
    <location>
        <begin position="130"/>
        <end position="292"/>
    </location>
</feature>
<evidence type="ECO:0000256" key="1">
    <source>
        <dbReference type="SAM" id="MobiDB-lite"/>
    </source>
</evidence>
<gene>
    <name evidence="3" type="ORF">Ani05nite_62420</name>
</gene>
<evidence type="ECO:0000259" key="2">
    <source>
        <dbReference type="Pfam" id="PF11350"/>
    </source>
</evidence>
<name>A0A919JKX6_9ACTN</name>
<dbReference type="AlphaFoldDB" id="A0A919JKX6"/>
<keyword evidence="4" id="KW-1185">Reference proteome</keyword>
<dbReference type="InterPro" id="IPR022603">
    <property type="entry name" value="DUF3152"/>
</dbReference>
<dbReference type="SUPFAM" id="SSF55486">
    <property type="entry name" value="Metalloproteases ('zincins'), catalytic domain"/>
    <property type="match status" value="1"/>
</dbReference>
<feature type="compositionally biased region" description="Gly residues" evidence="1">
    <location>
        <begin position="36"/>
        <end position="48"/>
    </location>
</feature>
<feature type="compositionally biased region" description="Low complexity" evidence="1">
    <location>
        <begin position="49"/>
        <end position="75"/>
    </location>
</feature>
<proteinExistence type="predicted"/>
<evidence type="ECO:0000313" key="3">
    <source>
        <dbReference type="EMBL" id="GIE52708.1"/>
    </source>
</evidence>
<dbReference type="Pfam" id="PF11350">
    <property type="entry name" value="DUF3152"/>
    <property type="match status" value="1"/>
</dbReference>
<comment type="caution">
    <text evidence="3">The sequence shown here is derived from an EMBL/GenBank/DDBJ whole genome shotgun (WGS) entry which is preliminary data.</text>
</comment>
<dbReference type="Proteomes" id="UP000647172">
    <property type="component" value="Unassembled WGS sequence"/>
</dbReference>
<accession>A0A919JKX6</accession>